<proteinExistence type="predicted"/>
<dbReference type="UniPathway" id="UPA00148">
    <property type="reaction ID" value="UER00236"/>
</dbReference>
<dbReference type="EMBL" id="BASE01000008">
    <property type="protein sequence ID" value="GAM12206.1"/>
    <property type="molecule type" value="Genomic_DNA"/>
</dbReference>
<evidence type="ECO:0000313" key="2">
    <source>
        <dbReference type="Proteomes" id="UP000031014"/>
    </source>
</evidence>
<gene>
    <name evidence="1" type="ORF">SAMD00020551_0337</name>
</gene>
<dbReference type="GO" id="GO:0009236">
    <property type="term" value="P:cobalamin biosynthetic process"/>
    <property type="evidence" value="ECO:0007669"/>
    <property type="project" value="UniProtKB-UniPathway"/>
</dbReference>
<dbReference type="GO" id="GO:0043752">
    <property type="term" value="F:adenosylcobinamide kinase activity"/>
    <property type="evidence" value="ECO:0007669"/>
    <property type="project" value="InterPro"/>
</dbReference>
<accession>A0A0A8X244</accession>
<reference evidence="1 2" key="1">
    <citation type="submission" date="2013-06" db="EMBL/GenBank/DDBJ databases">
        <title>Whole genome shotgun sequence of Bacillus selenatarsenatis SF-1.</title>
        <authorList>
            <person name="Kuroda M."/>
            <person name="Sei K."/>
            <person name="Yamashita M."/>
            <person name="Ike M."/>
        </authorList>
    </citation>
    <scope>NUCLEOTIDE SEQUENCE [LARGE SCALE GENOMIC DNA]</scope>
    <source>
        <strain evidence="1 2">SF-1</strain>
    </source>
</reference>
<dbReference type="GO" id="GO:0000166">
    <property type="term" value="F:nucleotide binding"/>
    <property type="evidence" value="ECO:0007669"/>
    <property type="project" value="InterPro"/>
</dbReference>
<dbReference type="Gene3D" id="3.40.50.300">
    <property type="entry name" value="P-loop containing nucleotide triphosphate hydrolases"/>
    <property type="match status" value="1"/>
</dbReference>
<dbReference type="InterPro" id="IPR003203">
    <property type="entry name" value="CobU/CobP"/>
</dbReference>
<evidence type="ECO:0000313" key="1">
    <source>
        <dbReference type="EMBL" id="GAM12206.1"/>
    </source>
</evidence>
<dbReference type="SUPFAM" id="SSF52540">
    <property type="entry name" value="P-loop containing nucleoside triphosphate hydrolases"/>
    <property type="match status" value="1"/>
</dbReference>
<dbReference type="STRING" id="1321606.SAMD00020551_0337"/>
<protein>
    <submittedName>
        <fullName evidence="1">Uncharacterized protein</fullName>
    </submittedName>
</protein>
<keyword evidence="2" id="KW-1185">Reference proteome</keyword>
<name>A0A0A8X244_MESS1</name>
<dbReference type="Pfam" id="PF02283">
    <property type="entry name" value="CobU"/>
    <property type="match status" value="1"/>
</dbReference>
<dbReference type="InterPro" id="IPR027417">
    <property type="entry name" value="P-loop_NTPase"/>
</dbReference>
<dbReference type="AlphaFoldDB" id="A0A0A8X244"/>
<sequence length="78" mass="9399">MDETRQKWQSLIQKWLEWENQDSQRKVILIGCDISKGIVPMVSEDRRWRDITGWIYQDIMSVAERADVIWYGISQKLK</sequence>
<comment type="caution">
    <text evidence="1">The sequence shown here is derived from an EMBL/GenBank/DDBJ whole genome shotgun (WGS) entry which is preliminary data.</text>
</comment>
<organism evidence="1 2">
    <name type="scientific">Mesobacillus selenatarsenatis (strain DSM 18680 / JCM 14380 / FERM P-15431 / SF-1)</name>
    <dbReference type="NCBI Taxonomy" id="1321606"/>
    <lineage>
        <taxon>Bacteria</taxon>
        <taxon>Bacillati</taxon>
        <taxon>Bacillota</taxon>
        <taxon>Bacilli</taxon>
        <taxon>Bacillales</taxon>
        <taxon>Bacillaceae</taxon>
        <taxon>Mesobacillus</taxon>
    </lineage>
</organism>
<dbReference type="Proteomes" id="UP000031014">
    <property type="component" value="Unassembled WGS sequence"/>
</dbReference>